<comment type="catalytic activity">
    <reaction evidence="12 18">
        <text>L-valine + 2-oxoglutarate = 3-methyl-2-oxobutanoate + L-glutamate</text>
        <dbReference type="Rhea" id="RHEA:24813"/>
        <dbReference type="ChEBI" id="CHEBI:11851"/>
        <dbReference type="ChEBI" id="CHEBI:16810"/>
        <dbReference type="ChEBI" id="CHEBI:29985"/>
        <dbReference type="ChEBI" id="CHEBI:57762"/>
        <dbReference type="EC" id="2.6.1.42"/>
    </reaction>
</comment>
<dbReference type="AlphaFoldDB" id="A0AAU7Q9Q1"/>
<sequence>MKTQLIKAKYTQKKPTSWKDIHFGSIFTDYVLQMKFDISTGWDSPVILSQDESERLTSKAKVLHYGQGVFEGFKCYRRTDGTIGIFRLDSHLQRLNKSAARLAMPGISANVVKQALCDLIKQEMEWIPPVGEGALYIRPVLFASSASMGVGGSNQYLFNVMLSPATGYYSNSADGTRIKVEETMSRASRGGTGCIKAIGNYAGSLLSSTLAKEEGFDQVIWLDPVEKKYIEEVGTMNIFFVINNSLVTPPLTDSIMPGITRDSIINIAKKMGMAVSETAVTMDDILEANQNGTLSEVFGSGTAVSISPVKEIYWKNQSIKPTHSYFGPVSGHLKEVITSIHTTPETFGFAEWLTIIE</sequence>
<keyword evidence="10 18" id="KW-0808">Transferase</keyword>
<dbReference type="InterPro" id="IPR036038">
    <property type="entry name" value="Aminotransferase-like"/>
</dbReference>
<dbReference type="InterPro" id="IPR018300">
    <property type="entry name" value="Aminotrans_IV_CS"/>
</dbReference>
<evidence type="ECO:0000256" key="15">
    <source>
        <dbReference type="PIRSR" id="PIRSR006468-1"/>
    </source>
</evidence>
<dbReference type="InterPro" id="IPR033939">
    <property type="entry name" value="BCAT_family"/>
</dbReference>
<comment type="catalytic activity">
    <reaction evidence="13 18">
        <text>L-isoleucine + 2-oxoglutarate = (S)-3-methyl-2-oxopentanoate + L-glutamate</text>
        <dbReference type="Rhea" id="RHEA:24801"/>
        <dbReference type="ChEBI" id="CHEBI:16810"/>
        <dbReference type="ChEBI" id="CHEBI:29985"/>
        <dbReference type="ChEBI" id="CHEBI:35146"/>
        <dbReference type="ChEBI" id="CHEBI:58045"/>
        <dbReference type="EC" id="2.6.1.42"/>
    </reaction>
</comment>
<comment type="function">
    <text evidence="2">Acts on leucine, isoleucine and valine.</text>
</comment>
<keyword evidence="18" id="KW-0100">Branched-chain amino acid biosynthesis</keyword>
<evidence type="ECO:0000313" key="20">
    <source>
        <dbReference type="EMBL" id="XBS69892.1"/>
    </source>
</evidence>
<dbReference type="InterPro" id="IPR043131">
    <property type="entry name" value="BCAT-like_N"/>
</dbReference>
<gene>
    <name evidence="20" type="ORF">ABK905_00440</name>
</gene>
<dbReference type="InterPro" id="IPR043132">
    <property type="entry name" value="BCAT-like_C"/>
</dbReference>
<name>A0AAU7Q9Q1_9GAMM</name>
<evidence type="ECO:0000256" key="3">
    <source>
        <dbReference type="ARBA" id="ARBA00004824"/>
    </source>
</evidence>
<dbReference type="EMBL" id="CP157947">
    <property type="protein sequence ID" value="XBS69892.1"/>
    <property type="molecule type" value="Genomic_DNA"/>
</dbReference>
<evidence type="ECO:0000256" key="19">
    <source>
        <dbReference type="RuleBase" id="RU004519"/>
    </source>
</evidence>
<proteinExistence type="inferred from homology"/>
<evidence type="ECO:0000256" key="6">
    <source>
        <dbReference type="ARBA" id="ARBA00009320"/>
    </source>
</evidence>
<evidence type="ECO:0000256" key="8">
    <source>
        <dbReference type="ARBA" id="ARBA00018179"/>
    </source>
</evidence>
<dbReference type="NCBIfam" id="TIGR01123">
    <property type="entry name" value="ilvE_II"/>
    <property type="match status" value="1"/>
</dbReference>
<evidence type="ECO:0000256" key="9">
    <source>
        <dbReference type="ARBA" id="ARBA00022576"/>
    </source>
</evidence>
<protein>
    <recommendedName>
        <fullName evidence="8 18">Branched-chain-amino-acid aminotransferase</fullName>
        <ecNumber evidence="7 18">2.6.1.42</ecNumber>
    </recommendedName>
</protein>
<organism evidence="20">
    <name type="scientific">Acerihabitans sp. KWT182</name>
    <dbReference type="NCBI Taxonomy" id="3157919"/>
    <lineage>
        <taxon>Bacteria</taxon>
        <taxon>Pseudomonadati</taxon>
        <taxon>Pseudomonadota</taxon>
        <taxon>Gammaproteobacteria</taxon>
        <taxon>Enterobacterales</taxon>
        <taxon>Pectobacteriaceae</taxon>
        <taxon>Acerihabitans</taxon>
    </lineage>
</organism>
<dbReference type="PROSITE" id="PS00770">
    <property type="entry name" value="AA_TRANSFER_CLASS_4"/>
    <property type="match status" value="1"/>
</dbReference>
<evidence type="ECO:0000256" key="13">
    <source>
        <dbReference type="ARBA" id="ARBA00048798"/>
    </source>
</evidence>
<dbReference type="GO" id="GO:0008652">
    <property type="term" value="P:amino acid biosynthetic process"/>
    <property type="evidence" value="ECO:0007669"/>
    <property type="project" value="UniProtKB-KW"/>
</dbReference>
<dbReference type="GO" id="GO:0004084">
    <property type="term" value="F:branched-chain-amino-acid transaminase activity"/>
    <property type="evidence" value="ECO:0007669"/>
    <property type="project" value="UniProtKB-EC"/>
</dbReference>
<evidence type="ECO:0000256" key="11">
    <source>
        <dbReference type="ARBA" id="ARBA00022898"/>
    </source>
</evidence>
<comment type="pathway">
    <text evidence="3 19">Amino-acid biosynthesis; L-isoleucine biosynthesis; L-isoleucine from 2-oxobutanoate: step 4/4.</text>
</comment>
<evidence type="ECO:0000256" key="12">
    <source>
        <dbReference type="ARBA" id="ARBA00048212"/>
    </source>
</evidence>
<dbReference type="PANTHER" id="PTHR42825:SF7">
    <property type="entry name" value="BRANCHED-CHAIN-AMINO-ACID AMINOTRANSFERASE"/>
    <property type="match status" value="1"/>
</dbReference>
<keyword evidence="11 17" id="KW-0663">Pyridoxal phosphate</keyword>
<comment type="pathway">
    <text evidence="4 19">Amino-acid biosynthesis; L-valine biosynthesis; L-valine from pyruvate: step 4/4.</text>
</comment>
<dbReference type="Pfam" id="PF01063">
    <property type="entry name" value="Aminotran_4"/>
    <property type="match status" value="1"/>
</dbReference>
<keyword evidence="18" id="KW-0028">Amino-acid biosynthesis</keyword>
<comment type="catalytic activity">
    <reaction evidence="14 18">
        <text>L-leucine + 2-oxoglutarate = 4-methyl-2-oxopentanoate + L-glutamate</text>
        <dbReference type="Rhea" id="RHEA:18321"/>
        <dbReference type="ChEBI" id="CHEBI:16810"/>
        <dbReference type="ChEBI" id="CHEBI:17865"/>
        <dbReference type="ChEBI" id="CHEBI:29985"/>
        <dbReference type="ChEBI" id="CHEBI:57427"/>
        <dbReference type="EC" id="2.6.1.42"/>
    </reaction>
</comment>
<evidence type="ECO:0000256" key="4">
    <source>
        <dbReference type="ARBA" id="ARBA00004931"/>
    </source>
</evidence>
<evidence type="ECO:0000256" key="17">
    <source>
        <dbReference type="RuleBase" id="RU004516"/>
    </source>
</evidence>
<accession>A0AAU7Q9Q1</accession>
<dbReference type="GO" id="GO:0009082">
    <property type="term" value="P:branched-chain amino acid biosynthetic process"/>
    <property type="evidence" value="ECO:0007669"/>
    <property type="project" value="UniProtKB-KW"/>
</dbReference>
<dbReference type="PANTHER" id="PTHR42825">
    <property type="entry name" value="AMINO ACID AMINOTRANSFERASE"/>
    <property type="match status" value="1"/>
</dbReference>
<keyword evidence="9 18" id="KW-0032">Aminotransferase</keyword>
<dbReference type="Gene3D" id="3.30.470.10">
    <property type="match status" value="1"/>
</dbReference>
<dbReference type="EC" id="2.6.1.42" evidence="7 18"/>
<comment type="cofactor">
    <cofactor evidence="1 17">
        <name>pyridoxal 5'-phosphate</name>
        <dbReference type="ChEBI" id="CHEBI:597326"/>
    </cofactor>
</comment>
<evidence type="ECO:0000256" key="16">
    <source>
        <dbReference type="RuleBase" id="RU004106"/>
    </source>
</evidence>
<evidence type="ECO:0000256" key="1">
    <source>
        <dbReference type="ARBA" id="ARBA00001933"/>
    </source>
</evidence>
<evidence type="ECO:0000256" key="18">
    <source>
        <dbReference type="RuleBase" id="RU004517"/>
    </source>
</evidence>
<evidence type="ECO:0000256" key="7">
    <source>
        <dbReference type="ARBA" id="ARBA00013053"/>
    </source>
</evidence>
<comment type="pathway">
    <text evidence="5 19">Amino-acid biosynthesis; L-leucine biosynthesis; L-leucine from 3-methyl-2-oxobutanoate: step 4/4.</text>
</comment>
<dbReference type="InterPro" id="IPR001544">
    <property type="entry name" value="Aminotrans_IV"/>
</dbReference>
<dbReference type="Gene3D" id="3.20.10.10">
    <property type="entry name" value="D-amino Acid Aminotransferase, subunit A, domain 2"/>
    <property type="match status" value="1"/>
</dbReference>
<evidence type="ECO:0000256" key="5">
    <source>
        <dbReference type="ARBA" id="ARBA00005072"/>
    </source>
</evidence>
<comment type="similarity">
    <text evidence="6 16">Belongs to the class-IV pyridoxal-phosphate-dependent aminotransferase family.</text>
</comment>
<dbReference type="PIRSF" id="PIRSF006468">
    <property type="entry name" value="BCAT1"/>
    <property type="match status" value="1"/>
</dbReference>
<dbReference type="NCBIfam" id="NF009897">
    <property type="entry name" value="PRK13357.1"/>
    <property type="match status" value="1"/>
</dbReference>
<dbReference type="SUPFAM" id="SSF56752">
    <property type="entry name" value="D-aminoacid aminotransferase-like PLP-dependent enzymes"/>
    <property type="match status" value="1"/>
</dbReference>
<evidence type="ECO:0000256" key="2">
    <source>
        <dbReference type="ARBA" id="ARBA00003109"/>
    </source>
</evidence>
<dbReference type="InterPro" id="IPR005786">
    <property type="entry name" value="B_amino_transII"/>
</dbReference>
<evidence type="ECO:0000256" key="10">
    <source>
        <dbReference type="ARBA" id="ARBA00022679"/>
    </source>
</evidence>
<feature type="modified residue" description="N6-(pyridoxal phosphate)lysine" evidence="15">
    <location>
        <position position="196"/>
    </location>
</feature>
<evidence type="ECO:0000256" key="14">
    <source>
        <dbReference type="ARBA" id="ARBA00049229"/>
    </source>
</evidence>
<reference evidence="20" key="1">
    <citation type="submission" date="2024-06" db="EMBL/GenBank/DDBJ databases">
        <authorList>
            <person name="Coelho C."/>
            <person name="Bento M."/>
            <person name="Garcia E."/>
            <person name="Camelo A."/>
            <person name="Brandao I."/>
            <person name="Espirito Santo C."/>
            <person name="Trovao J."/>
            <person name="Verissimo A."/>
            <person name="Costa J."/>
            <person name="Tiago I."/>
        </authorList>
    </citation>
    <scope>NUCLEOTIDE SEQUENCE</scope>
    <source>
        <strain evidence="20">KWT182</strain>
    </source>
</reference>
<dbReference type="CDD" id="cd01557">
    <property type="entry name" value="BCAT_beta_family"/>
    <property type="match status" value="1"/>
</dbReference>